<sequence>MRLGPTKTIELFVGPINGPKRFGFNQFSSDFAGQIEGTKKPAGLAPCGLLGLHRMTLVITDGEFWWSWGDLNPRPKLLHRRHYMLSLVFTFAYQLRTDTLLIN</sequence>
<proteinExistence type="predicted"/>
<organism evidence="1 2">
    <name type="scientific">Hafnia alvei ATCC 13337</name>
    <dbReference type="NCBI Taxonomy" id="910996"/>
    <lineage>
        <taxon>Bacteria</taxon>
        <taxon>Pseudomonadati</taxon>
        <taxon>Pseudomonadota</taxon>
        <taxon>Gammaproteobacteria</taxon>
        <taxon>Enterobacterales</taxon>
        <taxon>Hafniaceae</taxon>
        <taxon>Hafnia</taxon>
    </lineage>
</organism>
<gene>
    <name evidence="1" type="ORF">GHAL_1740</name>
</gene>
<dbReference type="AlphaFoldDB" id="A0ABD3ZIB6"/>
<comment type="caution">
    <text evidence="1">The sequence shown here is derived from an EMBL/GenBank/DDBJ whole genome shotgun (WGS) entry which is preliminary data.</text>
</comment>
<accession>A0ABD3ZIB6</accession>
<evidence type="ECO:0000313" key="1">
    <source>
        <dbReference type="EMBL" id="KFC88249.1"/>
    </source>
</evidence>
<dbReference type="EMBL" id="JMPK01000031">
    <property type="protein sequence ID" value="KFC88249.1"/>
    <property type="molecule type" value="Genomic_DNA"/>
</dbReference>
<reference evidence="2" key="1">
    <citation type="submission" date="2014-05" db="EMBL/GenBank/DDBJ databases">
        <title>ATOL: Assembling a taxonomically balanced genome-scale reconstruction of the evolutionary history of the Enterobacteriaceae.</title>
        <authorList>
            <person name="Plunkett G. III"/>
            <person name="Neeno-Eckwall E.C."/>
            <person name="Glasner J.D."/>
            <person name="Perna N.T."/>
        </authorList>
    </citation>
    <scope>NUCLEOTIDE SEQUENCE [LARGE SCALE GENOMIC DNA]</scope>
    <source>
        <strain evidence="2">ATCC 13337</strain>
    </source>
</reference>
<dbReference type="Proteomes" id="UP000028605">
    <property type="component" value="Unassembled WGS sequence"/>
</dbReference>
<protein>
    <submittedName>
        <fullName evidence="1">Transcriptional regulator</fullName>
    </submittedName>
</protein>
<evidence type="ECO:0000313" key="2">
    <source>
        <dbReference type="Proteomes" id="UP000028605"/>
    </source>
</evidence>
<name>A0ABD3ZIB6_HAFAL</name>
<dbReference type="AntiFam" id="ANF00031">
    <property type="entry name" value="Antisense to tmRNA"/>
</dbReference>